<sequence>MNPTASESLTDPARTTPAPPRRLAAVLWDLDGTLVDSEPYWIEAETELVAEHGGTWTHDDALGLVGRPLLEAATILAERGPVPLAPGQIVERLVGRMVAHLRAAVPWQPGAWDLLHAVRAAGVPQALVTMSYRVLADAVVDALPAGTFDAVVCGDEVERGKPDPEAYLTAASLLGVDPADCVAVEDSPGGIRSALASGARTVGVQVVVPVEPRPALTRLAALTQLDLDLLSRVASGEVVDLLA</sequence>
<dbReference type="GO" id="GO:0016787">
    <property type="term" value="F:hydrolase activity"/>
    <property type="evidence" value="ECO:0007669"/>
    <property type="project" value="UniProtKB-KW"/>
</dbReference>
<proteinExistence type="predicted"/>
<dbReference type="EMBL" id="PGTZ01000012">
    <property type="protein sequence ID" value="PJI85490.1"/>
    <property type="molecule type" value="Genomic_DNA"/>
</dbReference>
<comment type="caution">
    <text evidence="1">The sequence shown here is derived from an EMBL/GenBank/DDBJ whole genome shotgun (WGS) entry which is preliminary data.</text>
</comment>
<dbReference type="Proteomes" id="UP000231586">
    <property type="component" value="Unassembled WGS sequence"/>
</dbReference>
<dbReference type="SFLD" id="SFLDS00003">
    <property type="entry name" value="Haloacid_Dehalogenase"/>
    <property type="match status" value="1"/>
</dbReference>
<dbReference type="SFLD" id="SFLDG01129">
    <property type="entry name" value="C1.5:_HAD__Beta-PGM__Phosphata"/>
    <property type="match status" value="1"/>
</dbReference>
<dbReference type="Gene3D" id="3.40.50.1000">
    <property type="entry name" value="HAD superfamily/HAD-like"/>
    <property type="match status" value="1"/>
</dbReference>
<name>A0A2M8W3L1_9MICO</name>
<dbReference type="InterPro" id="IPR036412">
    <property type="entry name" value="HAD-like_sf"/>
</dbReference>
<dbReference type="NCBIfam" id="TIGR01509">
    <property type="entry name" value="HAD-SF-IA-v3"/>
    <property type="match status" value="1"/>
</dbReference>
<evidence type="ECO:0000313" key="2">
    <source>
        <dbReference type="Proteomes" id="UP000231586"/>
    </source>
</evidence>
<dbReference type="InterPro" id="IPR023214">
    <property type="entry name" value="HAD_sf"/>
</dbReference>
<evidence type="ECO:0000313" key="1">
    <source>
        <dbReference type="EMBL" id="PJI85490.1"/>
    </source>
</evidence>
<dbReference type="AlphaFoldDB" id="A0A2M8W3L1"/>
<dbReference type="Pfam" id="PF00702">
    <property type="entry name" value="Hydrolase"/>
    <property type="match status" value="1"/>
</dbReference>
<reference evidence="1 2" key="1">
    <citation type="submission" date="2017-11" db="EMBL/GenBank/DDBJ databases">
        <title>Genomic Encyclopedia of Archaeal and Bacterial Type Strains, Phase II (KMG-II): From Individual Species to Whole Genera.</title>
        <authorList>
            <person name="Goeker M."/>
        </authorList>
    </citation>
    <scope>NUCLEOTIDE SEQUENCE [LARGE SCALE GENOMIC DNA]</scope>
    <source>
        <strain evidence="1 2">DSM 22413</strain>
    </source>
</reference>
<accession>A0A2M8W3L1</accession>
<dbReference type="InterPro" id="IPR006439">
    <property type="entry name" value="HAD-SF_hydro_IA"/>
</dbReference>
<protein>
    <submittedName>
        <fullName evidence="1">HAD superfamily hydrolase (TIGR01509 family)</fullName>
    </submittedName>
</protein>
<dbReference type="PANTHER" id="PTHR18901">
    <property type="entry name" value="2-DEOXYGLUCOSE-6-PHOSPHATE PHOSPHATASE 2"/>
    <property type="match status" value="1"/>
</dbReference>
<keyword evidence="2" id="KW-1185">Reference proteome</keyword>
<dbReference type="PRINTS" id="PR00413">
    <property type="entry name" value="HADHALOGNASE"/>
</dbReference>
<gene>
    <name evidence="1" type="ORF">CLV34_3003</name>
</gene>
<dbReference type="PANTHER" id="PTHR18901:SF38">
    <property type="entry name" value="PSEUDOURIDINE-5'-PHOSPHATASE"/>
    <property type="match status" value="1"/>
</dbReference>
<organism evidence="1 2">
    <name type="scientific">Luteimicrobium subarcticum</name>
    <dbReference type="NCBI Taxonomy" id="620910"/>
    <lineage>
        <taxon>Bacteria</taxon>
        <taxon>Bacillati</taxon>
        <taxon>Actinomycetota</taxon>
        <taxon>Actinomycetes</taxon>
        <taxon>Micrococcales</taxon>
        <taxon>Luteimicrobium</taxon>
    </lineage>
</organism>
<dbReference type="CDD" id="cd07505">
    <property type="entry name" value="HAD_BPGM-like"/>
    <property type="match status" value="1"/>
</dbReference>
<dbReference type="Gene3D" id="1.10.150.240">
    <property type="entry name" value="Putative phosphatase, domain 2"/>
    <property type="match status" value="1"/>
</dbReference>
<dbReference type="SUPFAM" id="SSF56784">
    <property type="entry name" value="HAD-like"/>
    <property type="match status" value="1"/>
</dbReference>
<keyword evidence="1" id="KW-0378">Hydrolase</keyword>
<dbReference type="RefSeq" id="WP_245859275.1">
    <property type="nucleotide sequence ID" value="NZ_PGTZ01000012.1"/>
</dbReference>
<dbReference type="InterPro" id="IPR023198">
    <property type="entry name" value="PGP-like_dom2"/>
</dbReference>